<evidence type="ECO:0000259" key="1">
    <source>
        <dbReference type="PROSITE" id="PS50048"/>
    </source>
</evidence>
<keyword evidence="3" id="KW-1185">Reference proteome</keyword>
<dbReference type="PROSITE" id="PS50048">
    <property type="entry name" value="ZN2_CY6_FUNGAL_2"/>
    <property type="match status" value="1"/>
</dbReference>
<dbReference type="AlphaFoldDB" id="A0A0H2S637"/>
<feature type="domain" description="Zn(2)-C6 fungal-type" evidence="1">
    <location>
        <begin position="29"/>
        <end position="62"/>
    </location>
</feature>
<organism evidence="2 3">
    <name type="scientific">Schizopora paradoxa</name>
    <dbReference type="NCBI Taxonomy" id="27342"/>
    <lineage>
        <taxon>Eukaryota</taxon>
        <taxon>Fungi</taxon>
        <taxon>Dikarya</taxon>
        <taxon>Basidiomycota</taxon>
        <taxon>Agaricomycotina</taxon>
        <taxon>Agaricomycetes</taxon>
        <taxon>Hymenochaetales</taxon>
        <taxon>Schizoporaceae</taxon>
        <taxon>Schizopora</taxon>
    </lineage>
</organism>
<dbReference type="GO" id="GO:0008270">
    <property type="term" value="F:zinc ion binding"/>
    <property type="evidence" value="ECO:0007669"/>
    <property type="project" value="InterPro"/>
</dbReference>
<gene>
    <name evidence="2" type="ORF">SCHPADRAFT_898623</name>
</gene>
<dbReference type="PROSITE" id="PS00463">
    <property type="entry name" value="ZN2_CY6_FUNGAL_1"/>
    <property type="match status" value="1"/>
</dbReference>
<dbReference type="InterPro" id="IPR001138">
    <property type="entry name" value="Zn2Cys6_DnaBD"/>
</dbReference>
<dbReference type="GO" id="GO:0000981">
    <property type="term" value="F:DNA-binding transcription factor activity, RNA polymerase II-specific"/>
    <property type="evidence" value="ECO:0007669"/>
    <property type="project" value="InterPro"/>
</dbReference>
<dbReference type="Pfam" id="PF00172">
    <property type="entry name" value="Zn_clus"/>
    <property type="match status" value="1"/>
</dbReference>
<protein>
    <recommendedName>
        <fullName evidence="1">Zn(2)-C6 fungal-type domain-containing protein</fullName>
    </recommendedName>
</protein>
<dbReference type="SUPFAM" id="SSF57701">
    <property type="entry name" value="Zn2/Cys6 DNA-binding domain"/>
    <property type="match status" value="1"/>
</dbReference>
<reference evidence="2 3" key="1">
    <citation type="submission" date="2015-04" db="EMBL/GenBank/DDBJ databases">
        <title>Complete genome sequence of Schizopora paradoxa KUC8140, a cosmopolitan wood degrader in East Asia.</title>
        <authorList>
            <consortium name="DOE Joint Genome Institute"/>
            <person name="Min B."/>
            <person name="Park H."/>
            <person name="Jang Y."/>
            <person name="Kim J.-J."/>
            <person name="Kim K.H."/>
            <person name="Pangilinan J."/>
            <person name="Lipzen A."/>
            <person name="Riley R."/>
            <person name="Grigoriev I.V."/>
            <person name="Spatafora J.W."/>
            <person name="Choi I.-G."/>
        </authorList>
    </citation>
    <scope>NUCLEOTIDE SEQUENCE [LARGE SCALE GENOMIC DNA]</scope>
    <source>
        <strain evidence="2 3">KUC8140</strain>
    </source>
</reference>
<proteinExistence type="predicted"/>
<evidence type="ECO:0000313" key="3">
    <source>
        <dbReference type="Proteomes" id="UP000053477"/>
    </source>
</evidence>
<accession>A0A0H2S637</accession>
<name>A0A0H2S637_9AGAM</name>
<dbReference type="EMBL" id="KQ085885">
    <property type="protein sequence ID" value="KLO19677.1"/>
    <property type="molecule type" value="Genomic_DNA"/>
</dbReference>
<dbReference type="InParanoid" id="A0A0H2S637"/>
<sequence length="66" mass="7298">MTSNTFSFAAPLTPEIIEYKGGKATGNTACKFCKDNHYKCDRDEKRPDIMCSNCVKKNKSSCDSPA</sequence>
<dbReference type="InterPro" id="IPR036864">
    <property type="entry name" value="Zn2-C6_fun-type_DNA-bd_sf"/>
</dbReference>
<evidence type="ECO:0000313" key="2">
    <source>
        <dbReference type="EMBL" id="KLO19677.1"/>
    </source>
</evidence>
<dbReference type="Proteomes" id="UP000053477">
    <property type="component" value="Unassembled WGS sequence"/>
</dbReference>